<keyword evidence="2" id="KW-1185">Reference proteome</keyword>
<dbReference type="KEGG" id="ffa:FFWV33_11900"/>
<dbReference type="AlphaFoldDB" id="A0A2S1LEH0"/>
<sequence>MLKKKLFNEFTVLSIKVLLKWNEKNDNYQIYKDLGVCFSDLIFFDFFLNKIKRCNFIICIQYSK</sequence>
<organism evidence="1 2">
    <name type="scientific">Flavobacterium faecale</name>
    <dbReference type="NCBI Taxonomy" id="1355330"/>
    <lineage>
        <taxon>Bacteria</taxon>
        <taxon>Pseudomonadati</taxon>
        <taxon>Bacteroidota</taxon>
        <taxon>Flavobacteriia</taxon>
        <taxon>Flavobacteriales</taxon>
        <taxon>Flavobacteriaceae</taxon>
        <taxon>Flavobacterium</taxon>
    </lineage>
</organism>
<evidence type="ECO:0000313" key="2">
    <source>
        <dbReference type="Proteomes" id="UP000244527"/>
    </source>
</evidence>
<evidence type="ECO:0000313" key="1">
    <source>
        <dbReference type="EMBL" id="AWG22164.1"/>
    </source>
</evidence>
<reference evidence="1 2" key="1">
    <citation type="submission" date="2017-04" db="EMBL/GenBank/DDBJ databases">
        <title>Compelte genome sequence of WV33.</title>
        <authorList>
            <person name="Lee P.C."/>
        </authorList>
    </citation>
    <scope>NUCLEOTIDE SEQUENCE [LARGE SCALE GENOMIC DNA]</scope>
    <source>
        <strain evidence="1 2">WV33</strain>
    </source>
</reference>
<dbReference type="Proteomes" id="UP000244527">
    <property type="component" value="Chromosome"/>
</dbReference>
<protein>
    <submittedName>
        <fullName evidence="1">Uncharacterized protein</fullName>
    </submittedName>
</protein>
<proteinExistence type="predicted"/>
<dbReference type="EMBL" id="CP020918">
    <property type="protein sequence ID" value="AWG22164.1"/>
    <property type="molecule type" value="Genomic_DNA"/>
</dbReference>
<gene>
    <name evidence="1" type="ORF">FFWV33_11900</name>
</gene>
<accession>A0A2S1LEH0</accession>
<name>A0A2S1LEH0_9FLAO</name>